<organism evidence="6 7">
    <name type="scientific">Paenochrobactrum glaciei</name>
    <dbReference type="NCBI Taxonomy" id="486407"/>
    <lineage>
        <taxon>Bacteria</taxon>
        <taxon>Pseudomonadati</taxon>
        <taxon>Pseudomonadota</taxon>
        <taxon>Alphaproteobacteria</taxon>
        <taxon>Hyphomicrobiales</taxon>
        <taxon>Brucellaceae</taxon>
        <taxon>Paenochrobactrum</taxon>
    </lineage>
</organism>
<keyword evidence="4" id="KW-0788">Thiol protease</keyword>
<evidence type="ECO:0000256" key="1">
    <source>
        <dbReference type="ARBA" id="ARBA00007074"/>
    </source>
</evidence>
<comment type="similarity">
    <text evidence="1">Belongs to the peptidase C40 family.</text>
</comment>
<reference evidence="7" key="1">
    <citation type="journal article" date="2019" name="Int. J. Syst. Evol. Microbiol.">
        <title>The Global Catalogue of Microorganisms (GCM) 10K type strain sequencing project: providing services to taxonomists for standard genome sequencing and annotation.</title>
        <authorList>
            <consortium name="The Broad Institute Genomics Platform"/>
            <consortium name="The Broad Institute Genome Sequencing Center for Infectious Disease"/>
            <person name="Wu L."/>
            <person name="Ma J."/>
        </authorList>
    </citation>
    <scope>NUCLEOTIDE SEQUENCE [LARGE SCALE GENOMIC DNA]</scope>
    <source>
        <strain evidence="7">JCM 15115</strain>
    </source>
</reference>
<evidence type="ECO:0000256" key="2">
    <source>
        <dbReference type="ARBA" id="ARBA00022670"/>
    </source>
</evidence>
<dbReference type="InterPro" id="IPR000064">
    <property type="entry name" value="NLP_P60_dom"/>
</dbReference>
<keyword evidence="3" id="KW-0378">Hydrolase</keyword>
<feature type="domain" description="NlpC/P60" evidence="5">
    <location>
        <begin position="5"/>
        <end position="148"/>
    </location>
</feature>
<dbReference type="Pfam" id="PF00877">
    <property type="entry name" value="NLPC_P60"/>
    <property type="match status" value="1"/>
</dbReference>
<evidence type="ECO:0000259" key="5">
    <source>
        <dbReference type="PROSITE" id="PS51935"/>
    </source>
</evidence>
<evidence type="ECO:0000313" key="6">
    <source>
        <dbReference type="EMBL" id="GAA0591460.1"/>
    </source>
</evidence>
<gene>
    <name evidence="6" type="ORF">GCM10008943_03110</name>
</gene>
<dbReference type="PROSITE" id="PS51935">
    <property type="entry name" value="NLPC_P60"/>
    <property type="match status" value="1"/>
</dbReference>
<evidence type="ECO:0000256" key="3">
    <source>
        <dbReference type="ARBA" id="ARBA00022801"/>
    </source>
</evidence>
<dbReference type="Proteomes" id="UP001424441">
    <property type="component" value="Unassembled WGS sequence"/>
</dbReference>
<evidence type="ECO:0000313" key="7">
    <source>
        <dbReference type="Proteomes" id="UP001424441"/>
    </source>
</evidence>
<proteinExistence type="inferred from homology"/>
<dbReference type="InterPro" id="IPR011929">
    <property type="entry name" value="Phage_pept_NlpC/P60"/>
</dbReference>
<comment type="caution">
    <text evidence="6">The sequence shown here is derived from an EMBL/GenBank/DDBJ whole genome shotgun (WGS) entry which is preliminary data.</text>
</comment>
<name>A0ABP3QIA6_9HYPH</name>
<keyword evidence="7" id="KW-1185">Reference proteome</keyword>
<keyword evidence="2" id="KW-0645">Protease</keyword>
<accession>A0ABP3QIA6</accession>
<dbReference type="Gene3D" id="3.90.1720.10">
    <property type="entry name" value="endopeptidase domain like (from Nostoc punctiforme)"/>
    <property type="match status" value="1"/>
</dbReference>
<protein>
    <submittedName>
        <fullName evidence="6">NlpC/P60 family protein</fullName>
    </submittedName>
</protein>
<dbReference type="NCBIfam" id="TIGR02219">
    <property type="entry name" value="phage_NlpC_fam"/>
    <property type="match status" value="1"/>
</dbReference>
<dbReference type="InterPro" id="IPR038765">
    <property type="entry name" value="Papain-like_cys_pep_sf"/>
</dbReference>
<sequence length="160" mass="17976">MTAALTMQQAVLNEAYQWLGTPYRHGAARKQVGCDCLGLIRGVWREIYGDEPETPATYAPDWAELSDKEPLLDAAAKYMVSRPIPALLQDVLPAQVLVFRWQPTMTAKHIAIMGHEGRFIHAYHGHRVLTSALVPQWFRRIAGVFEFPQPAGQVIQGRNL</sequence>
<dbReference type="EMBL" id="BAAADE010000001">
    <property type="protein sequence ID" value="GAA0591460.1"/>
    <property type="molecule type" value="Genomic_DNA"/>
</dbReference>
<evidence type="ECO:0000256" key="4">
    <source>
        <dbReference type="ARBA" id="ARBA00022807"/>
    </source>
</evidence>
<dbReference type="SUPFAM" id="SSF54001">
    <property type="entry name" value="Cysteine proteinases"/>
    <property type="match status" value="1"/>
</dbReference>